<dbReference type="GeneID" id="117355413"/>
<evidence type="ECO:0000256" key="6">
    <source>
        <dbReference type="RuleBase" id="RU366025"/>
    </source>
</evidence>
<comment type="similarity">
    <text evidence="6">Belongs to the peptidase C19 family.</text>
</comment>
<dbReference type="RefSeq" id="XP_033789820.1">
    <property type="nucleotide sequence ID" value="XM_033933929.1"/>
</dbReference>
<evidence type="ECO:0000313" key="8">
    <source>
        <dbReference type="Proteomes" id="UP000515159"/>
    </source>
</evidence>
<evidence type="ECO:0000256" key="3">
    <source>
        <dbReference type="ARBA" id="ARBA00022786"/>
    </source>
</evidence>
<dbReference type="GO" id="GO:0004843">
    <property type="term" value="F:cysteine-type deubiquitinase activity"/>
    <property type="evidence" value="ECO:0007669"/>
    <property type="project" value="UniProtKB-UniRule"/>
</dbReference>
<dbReference type="Gene3D" id="3.90.70.10">
    <property type="entry name" value="Cysteine proteinases"/>
    <property type="match status" value="1"/>
</dbReference>
<dbReference type="PROSITE" id="PS50235">
    <property type="entry name" value="USP_3"/>
    <property type="match status" value="1"/>
</dbReference>
<evidence type="ECO:0000256" key="5">
    <source>
        <dbReference type="ARBA" id="ARBA00022807"/>
    </source>
</evidence>
<sequence>MTLLMMGSAEALPEEPVVRPVFVEDMTEEQLASAMELPCGLTNLGNTCYMNATVQCIRSVPELKEVLKRYSGALRASGETASAQYITAALRDLFESMDKTSSSIPPIILLQFLHMAFPQFAEKGEQGQYLQQDANECWVQIMRVLQQKLEAFESDSDMEIDTAEAAAAASSSKKKSFIDQFFSIEFETTMKCTEAAEEDATKGKENQLQLSCFINQEVKYLFTGLKLRLQEEITKLSPTLERNALYIKSSKISRLPAYLTIQMVRFFYKEKESVNAKVLKDVKFPLMLDVYELCTQELQEKMVPYRSKFKELEDKVVQQPKTVSQGTQKEVKYEPFSFPDDIGSNNSGYYELQAVLTHQGRSSSSGHYVSWVRRKQDEWIKFDDDKVSTVTPEDILRLSGGGDWHIAYVLLYGPRRVEVAEEAEP</sequence>
<dbReference type="CDD" id="cd02657">
    <property type="entry name" value="Peptidase_C19A"/>
    <property type="match status" value="1"/>
</dbReference>
<dbReference type="GO" id="GO:0043161">
    <property type="term" value="P:proteasome-mediated ubiquitin-dependent protein catabolic process"/>
    <property type="evidence" value="ECO:0007669"/>
    <property type="project" value="InterPro"/>
</dbReference>
<dbReference type="CTD" id="9097"/>
<dbReference type="SUPFAM" id="SSF54001">
    <property type="entry name" value="Cysteine proteinases"/>
    <property type="match status" value="1"/>
</dbReference>
<keyword evidence="5 6" id="KW-0788">Thiol protease</keyword>
<dbReference type="FunFam" id="3.90.70.10:FF:000032">
    <property type="entry name" value="Ubiquitin carboxyl-terminal hydrolase 14"/>
    <property type="match status" value="1"/>
</dbReference>
<reference evidence="9" key="1">
    <citation type="submission" date="2025-08" db="UniProtKB">
        <authorList>
            <consortium name="RefSeq"/>
        </authorList>
    </citation>
    <scope>IDENTIFICATION</scope>
</reference>
<dbReference type="AlphaFoldDB" id="A0A6P8Q403"/>
<dbReference type="InterPro" id="IPR001394">
    <property type="entry name" value="Peptidase_C19_UCH"/>
</dbReference>
<proteinExistence type="inferred from homology"/>
<name>A0A6P8Q403_GEOSA</name>
<comment type="catalytic activity">
    <reaction evidence="1 6">
        <text>Thiol-dependent hydrolysis of ester, thioester, amide, peptide and isopeptide bonds formed by the C-terminal Gly of ubiquitin (a 76-residue protein attached to proteins as an intracellular targeting signal).</text>
        <dbReference type="EC" id="3.4.19.12"/>
    </reaction>
</comment>
<accession>A0A6P8Q403</accession>
<dbReference type="EC" id="3.4.19.12" evidence="6"/>
<evidence type="ECO:0000256" key="1">
    <source>
        <dbReference type="ARBA" id="ARBA00000707"/>
    </source>
</evidence>
<feature type="domain" description="USP" evidence="7">
    <location>
        <begin position="39"/>
        <end position="415"/>
    </location>
</feature>
<dbReference type="PROSITE" id="PS00973">
    <property type="entry name" value="USP_2"/>
    <property type="match status" value="1"/>
</dbReference>
<dbReference type="InterPro" id="IPR028889">
    <property type="entry name" value="USP"/>
</dbReference>
<dbReference type="PROSITE" id="PS00972">
    <property type="entry name" value="USP_1"/>
    <property type="match status" value="1"/>
</dbReference>
<organism evidence="8 9">
    <name type="scientific">Geotrypetes seraphini</name>
    <name type="common">Gaboon caecilian</name>
    <name type="synonym">Caecilia seraphini</name>
    <dbReference type="NCBI Taxonomy" id="260995"/>
    <lineage>
        <taxon>Eukaryota</taxon>
        <taxon>Metazoa</taxon>
        <taxon>Chordata</taxon>
        <taxon>Craniata</taxon>
        <taxon>Vertebrata</taxon>
        <taxon>Euteleostomi</taxon>
        <taxon>Amphibia</taxon>
        <taxon>Gymnophiona</taxon>
        <taxon>Geotrypetes</taxon>
    </lineage>
</organism>
<evidence type="ECO:0000259" key="7">
    <source>
        <dbReference type="PROSITE" id="PS50235"/>
    </source>
</evidence>
<dbReference type="GO" id="GO:0070628">
    <property type="term" value="F:proteasome binding"/>
    <property type="evidence" value="ECO:0007669"/>
    <property type="project" value="TreeGrafter"/>
</dbReference>
<protein>
    <recommendedName>
        <fullName evidence="6">Ubiquitin carboxyl-terminal hydrolase</fullName>
        <ecNumber evidence="6">3.4.19.12</ecNumber>
    </recommendedName>
</protein>
<evidence type="ECO:0000256" key="2">
    <source>
        <dbReference type="ARBA" id="ARBA00022670"/>
    </source>
</evidence>
<evidence type="ECO:0000256" key="4">
    <source>
        <dbReference type="ARBA" id="ARBA00022801"/>
    </source>
</evidence>
<keyword evidence="2 6" id="KW-0645">Protease</keyword>
<keyword evidence="4 6" id="KW-0378">Hydrolase</keyword>
<dbReference type="Pfam" id="PF00443">
    <property type="entry name" value="UCH"/>
    <property type="match status" value="1"/>
</dbReference>
<gene>
    <name evidence="9" type="primary">USP14</name>
</gene>
<dbReference type="Proteomes" id="UP000515159">
    <property type="component" value="Chromosome 2"/>
</dbReference>
<dbReference type="InterPro" id="IPR038765">
    <property type="entry name" value="Papain-like_cys_pep_sf"/>
</dbReference>
<dbReference type="PANTHER" id="PTHR43982:SF1">
    <property type="entry name" value="UBIQUITIN CARBOXYL-TERMINAL HYDROLASE 14"/>
    <property type="match status" value="1"/>
</dbReference>
<dbReference type="GO" id="GO:0016579">
    <property type="term" value="P:protein deubiquitination"/>
    <property type="evidence" value="ECO:0007669"/>
    <property type="project" value="InterPro"/>
</dbReference>
<keyword evidence="3 6" id="KW-0833">Ubl conjugation pathway</keyword>
<dbReference type="PANTHER" id="PTHR43982">
    <property type="entry name" value="UBIQUITIN CARBOXYL-TERMINAL HYDROLASE"/>
    <property type="match status" value="1"/>
</dbReference>
<evidence type="ECO:0000313" key="9">
    <source>
        <dbReference type="RefSeq" id="XP_033789820.1"/>
    </source>
</evidence>
<dbReference type="InterPro" id="IPR044635">
    <property type="entry name" value="UBP14-like"/>
</dbReference>
<dbReference type="GO" id="GO:0061136">
    <property type="term" value="P:regulation of proteasomal protein catabolic process"/>
    <property type="evidence" value="ECO:0007669"/>
    <property type="project" value="TreeGrafter"/>
</dbReference>
<keyword evidence="8" id="KW-1185">Reference proteome</keyword>
<dbReference type="InterPro" id="IPR018200">
    <property type="entry name" value="USP_CS"/>
</dbReference>